<dbReference type="GO" id="GO:0016787">
    <property type="term" value="F:hydrolase activity"/>
    <property type="evidence" value="ECO:0007669"/>
    <property type="project" value="UniProtKB-KW"/>
</dbReference>
<dbReference type="InterPro" id="IPR014818">
    <property type="entry name" value="Phage/plasmid_primase_P4_C"/>
</dbReference>
<dbReference type="SMART" id="SM00885">
    <property type="entry name" value="D5_N"/>
    <property type="match status" value="1"/>
</dbReference>
<dbReference type="EMBL" id="FNVB01000008">
    <property type="protein sequence ID" value="SEG90850.1"/>
    <property type="molecule type" value="Genomic_DNA"/>
</dbReference>
<evidence type="ECO:0000313" key="5">
    <source>
        <dbReference type="EMBL" id="SEG90850.1"/>
    </source>
</evidence>
<name>A0A1H6DZT1_9PSEU</name>
<dbReference type="PANTHER" id="PTHR35372">
    <property type="entry name" value="ATP BINDING PROTEIN-RELATED"/>
    <property type="match status" value="1"/>
</dbReference>
<accession>A0A1I1WG92</accession>
<sequence length="769" mass="84319">MVRHLTAPLDTAAPFTPFAKGPLAMPLPTTYAAAVLGDRPGYLALAFGYRGYVNERGTYTHEEWAETRFAWPAEADQLHAELTHLDASGERVDIYVCPAVRYTDRRRRGDALPPAVCWADLDGDPADPELLAALQPYTVHSGQPGHQHIYVPLSEPVDLGLHTRLNKTLADRLGGDAKWSDESLLRMPGTRNHKTTPPSLVTDAGHWSGRVWEPAELAELLGIPLDAPAAGAGAPVRPVLLEAAPDPLPRRVQAALDHPDTLDRSKAHARLVAACYDSGLSHGQTLSIAANYPPSREKYGDRLADEVARWWSKVDADRGQQPAPITPLAVDGSAALAPAPVVSPETFFDRHTGVRIVALAEAVETYGPVATDEAGKLYRYTGGAWRGDGERIVTARVVELVGDRYRRSHTSNVLDVLRSREPKFTDAGLDTRFLNVPNGLLDWRTGRLHPHDPEVPNLARIPVEWHPEATCPAIDAWLREVFPAEAVPFVHEVIGYALFNGNPLHLAILLYGRGRNGKGTFLRLLGDLIGAANLSAVTPQALDEDRFRAAELHGKLANLVGDVDPKVFKATETFKQITGGDAITAERKYGQPFTFTCRALMVAAFNALPRTADTSEGFFSRWLVLPFTAHFPRGTADSSIEARLHAPAELQGLLAHAVAGLQRVMRRGSFDPPATVEAATREFREVADPVRAFLADSTTADRHTWLPRQSLYSEWQRWAEQHGHHTGSAAAFYERVEAAAVEVYGHPLQPAKRRGMRGFTGARLTRWDE</sequence>
<reference evidence="5" key="1">
    <citation type="submission" date="2016-10" db="EMBL/GenBank/DDBJ databases">
        <authorList>
            <person name="de Groot N.N."/>
        </authorList>
    </citation>
    <scope>NUCLEOTIDE SEQUENCE [LARGE SCALE GENOMIC DNA]</scope>
    <source>
        <strain evidence="5">ATCC 20501</strain>
    </source>
</reference>
<evidence type="ECO:0000313" key="8">
    <source>
        <dbReference type="Proteomes" id="UP000236729"/>
    </source>
</evidence>
<keyword evidence="3" id="KW-0067">ATP-binding</keyword>
<evidence type="ECO:0000256" key="1">
    <source>
        <dbReference type="ARBA" id="ARBA00022741"/>
    </source>
</evidence>
<dbReference type="Proteomes" id="UP000236729">
    <property type="component" value="Unassembled WGS sequence"/>
</dbReference>
<accession>A0A1H6DZT1</accession>
<dbReference type="Gene3D" id="3.30.70.1790">
    <property type="entry name" value="RepB DNA-primase, N-terminal domain"/>
    <property type="match status" value="1"/>
</dbReference>
<dbReference type="PANTHER" id="PTHR35372:SF2">
    <property type="entry name" value="SF3 HELICASE DOMAIN-CONTAINING PROTEIN"/>
    <property type="match status" value="1"/>
</dbReference>
<evidence type="ECO:0000313" key="7">
    <source>
        <dbReference type="Proteomes" id="UP000199690"/>
    </source>
</evidence>
<evidence type="ECO:0000313" key="6">
    <source>
        <dbReference type="EMBL" id="SFD94225.1"/>
    </source>
</evidence>
<dbReference type="NCBIfam" id="TIGR01613">
    <property type="entry name" value="primase_Cterm"/>
    <property type="match status" value="1"/>
</dbReference>
<dbReference type="InterPro" id="IPR051620">
    <property type="entry name" value="ORF904-like_C"/>
</dbReference>
<keyword evidence="2" id="KW-0378">Hydrolase</keyword>
<keyword evidence="1" id="KW-0547">Nucleotide-binding</keyword>
<dbReference type="GO" id="GO:0005524">
    <property type="term" value="F:ATP binding"/>
    <property type="evidence" value="ECO:0007669"/>
    <property type="project" value="UniProtKB-KW"/>
</dbReference>
<protein>
    <submittedName>
        <fullName evidence="5">Phage/plasmid primase, P4 family, C-terminal domain-containing protein</fullName>
    </submittedName>
</protein>
<gene>
    <name evidence="5" type="ORF">SAMN02982929_05325</name>
    <name evidence="6" type="ORF">SAMN05216506_107301</name>
</gene>
<dbReference type="SMR" id="A0A1H6DZT1"/>
<keyword evidence="7" id="KW-1185">Reference proteome</keyword>
<dbReference type="InterPro" id="IPR027417">
    <property type="entry name" value="P-loop_NTPase"/>
</dbReference>
<dbReference type="InterPro" id="IPR045455">
    <property type="entry name" value="NrS-1_pol-like_helicase"/>
</dbReference>
<evidence type="ECO:0000259" key="4">
    <source>
        <dbReference type="PROSITE" id="PS51206"/>
    </source>
</evidence>
<dbReference type="PROSITE" id="PS51206">
    <property type="entry name" value="SF3_HELICASE_1"/>
    <property type="match status" value="1"/>
</dbReference>
<dbReference type="InterPro" id="IPR006500">
    <property type="entry name" value="Helicase_put_C_phage/plasmid"/>
</dbReference>
<dbReference type="Pfam" id="PF08706">
    <property type="entry name" value="D5_N"/>
    <property type="match status" value="1"/>
</dbReference>
<dbReference type="Gene3D" id="3.40.50.300">
    <property type="entry name" value="P-loop containing nucleotide triphosphate hydrolases"/>
    <property type="match status" value="1"/>
</dbReference>
<reference evidence="7 8" key="2">
    <citation type="submission" date="2016-10" db="EMBL/GenBank/DDBJ databases">
        <authorList>
            <person name="Varghese N."/>
            <person name="Submissions S."/>
        </authorList>
    </citation>
    <scope>NUCLEOTIDE SEQUENCE [LARGE SCALE GENOMIC DNA]</scope>
    <source>
        <strain evidence="8">ATCC 20501</strain>
        <strain evidence="6 7">CGMCC 4.3529</strain>
    </source>
</reference>
<evidence type="ECO:0000256" key="2">
    <source>
        <dbReference type="ARBA" id="ARBA00022801"/>
    </source>
</evidence>
<dbReference type="InterPro" id="IPR014015">
    <property type="entry name" value="Helicase_SF3_DNA-vir"/>
</dbReference>
<dbReference type="Proteomes" id="UP000199690">
    <property type="component" value="Unassembled WGS sequence"/>
</dbReference>
<feature type="domain" description="SF3 helicase" evidence="4">
    <location>
        <begin position="485"/>
        <end position="640"/>
    </location>
</feature>
<evidence type="ECO:0000256" key="3">
    <source>
        <dbReference type="ARBA" id="ARBA00022840"/>
    </source>
</evidence>
<dbReference type="Pfam" id="PF19263">
    <property type="entry name" value="DUF5906"/>
    <property type="match status" value="1"/>
</dbReference>
<dbReference type="AlphaFoldDB" id="A0A1H6DZT1"/>
<organism evidence="5 8">
    <name type="scientific">Saccharopolyspora kobensis</name>
    <dbReference type="NCBI Taxonomy" id="146035"/>
    <lineage>
        <taxon>Bacteria</taxon>
        <taxon>Bacillati</taxon>
        <taxon>Actinomycetota</taxon>
        <taxon>Actinomycetes</taxon>
        <taxon>Pseudonocardiales</taxon>
        <taxon>Pseudonocardiaceae</taxon>
        <taxon>Saccharopolyspora</taxon>
    </lineage>
</organism>
<dbReference type="SUPFAM" id="SSF52540">
    <property type="entry name" value="P-loop containing nucleoside triphosphate hydrolases"/>
    <property type="match status" value="1"/>
</dbReference>
<dbReference type="EMBL" id="FOME01000007">
    <property type="protein sequence ID" value="SFD94225.1"/>
    <property type="molecule type" value="Genomic_DNA"/>
</dbReference>
<proteinExistence type="predicted"/>